<gene>
    <name evidence="7" type="ordered locus">Sinac_1164</name>
</gene>
<keyword evidence="2 6" id="KW-0812">Transmembrane</keyword>
<feature type="transmembrane region" description="Helical" evidence="6">
    <location>
        <begin position="66"/>
        <end position="86"/>
    </location>
</feature>
<keyword evidence="8" id="KW-1185">Reference proteome</keyword>
<evidence type="ECO:0000256" key="6">
    <source>
        <dbReference type="SAM" id="Phobius"/>
    </source>
</evidence>
<dbReference type="STRING" id="886293.Sinac_1164"/>
<keyword evidence="4 6" id="KW-0472">Membrane</keyword>
<proteinExistence type="predicted"/>
<keyword evidence="3 6" id="KW-1133">Transmembrane helix</keyword>
<evidence type="ECO:0000313" key="7">
    <source>
        <dbReference type="EMBL" id="AGA25560.1"/>
    </source>
</evidence>
<dbReference type="AlphaFoldDB" id="L0D9L6"/>
<comment type="subcellular location">
    <subcellularLocation>
        <location evidence="1">Membrane</location>
        <topology evidence="1">Multi-pass membrane protein</topology>
    </subcellularLocation>
</comment>
<accession>L0D9L6</accession>
<evidence type="ECO:0000313" key="8">
    <source>
        <dbReference type="Proteomes" id="UP000010798"/>
    </source>
</evidence>
<dbReference type="Pfam" id="PF02674">
    <property type="entry name" value="Colicin_V"/>
    <property type="match status" value="1"/>
</dbReference>
<dbReference type="InterPro" id="IPR003825">
    <property type="entry name" value="Colicin-V_CvpA"/>
</dbReference>
<evidence type="ECO:0000256" key="4">
    <source>
        <dbReference type="ARBA" id="ARBA00023136"/>
    </source>
</evidence>
<dbReference type="KEGG" id="saci:Sinac_1164"/>
<dbReference type="GO" id="GO:0016020">
    <property type="term" value="C:membrane"/>
    <property type="evidence" value="ECO:0007669"/>
    <property type="project" value="UniProtKB-SubCell"/>
</dbReference>
<dbReference type="GO" id="GO:0009403">
    <property type="term" value="P:toxin biosynthetic process"/>
    <property type="evidence" value="ECO:0007669"/>
    <property type="project" value="InterPro"/>
</dbReference>
<feature type="compositionally biased region" description="Polar residues" evidence="5">
    <location>
        <begin position="200"/>
        <end position="212"/>
    </location>
</feature>
<feature type="region of interest" description="Disordered" evidence="5">
    <location>
        <begin position="183"/>
        <end position="219"/>
    </location>
</feature>
<evidence type="ECO:0000256" key="3">
    <source>
        <dbReference type="ARBA" id="ARBA00022989"/>
    </source>
</evidence>
<name>L0D9L6_SINAD</name>
<evidence type="ECO:0000256" key="2">
    <source>
        <dbReference type="ARBA" id="ARBA00022692"/>
    </source>
</evidence>
<dbReference type="EMBL" id="CP003364">
    <property type="protein sequence ID" value="AGA25560.1"/>
    <property type="molecule type" value="Genomic_DNA"/>
</dbReference>
<organism evidence="7 8">
    <name type="scientific">Singulisphaera acidiphila (strain ATCC BAA-1392 / DSM 18658 / VKM B-2454 / MOB10)</name>
    <dbReference type="NCBI Taxonomy" id="886293"/>
    <lineage>
        <taxon>Bacteria</taxon>
        <taxon>Pseudomonadati</taxon>
        <taxon>Planctomycetota</taxon>
        <taxon>Planctomycetia</taxon>
        <taxon>Isosphaerales</taxon>
        <taxon>Isosphaeraceae</taxon>
        <taxon>Singulisphaera</taxon>
    </lineage>
</organism>
<dbReference type="Proteomes" id="UP000010798">
    <property type="component" value="Chromosome"/>
</dbReference>
<dbReference type="OrthoDB" id="276698at2"/>
<sequence>MGLDLALGGLVLVMAIRGWLKGFLLQAIRLAGLVLCVYAADPVRDQIKPRVIGHLPTIRPELIDRMLWWSAAVASYLILVGLATLAVKLYRRQPYGMDEPRRGDQFAGSLLGIAKALVIATFLVAGVEKYAVAHLKSVPWAQQQVETSRSMALNAQYHPVPRIWAAPPVQHFVRHVQRMGLNHSEETELPQEATPPVRTASRTPQLQLSTPDQADLDPSRLDAEVADAIETIRQELLKAERPH</sequence>
<feature type="transmembrane region" description="Helical" evidence="6">
    <location>
        <begin position="20"/>
        <end position="40"/>
    </location>
</feature>
<protein>
    <submittedName>
        <fullName evidence="7">Putative membrane protein, required for colicin V production</fullName>
    </submittedName>
</protein>
<dbReference type="HOGENOM" id="CLU_1141971_0_0_0"/>
<feature type="transmembrane region" description="Helical" evidence="6">
    <location>
        <begin position="106"/>
        <end position="127"/>
    </location>
</feature>
<evidence type="ECO:0000256" key="5">
    <source>
        <dbReference type="SAM" id="MobiDB-lite"/>
    </source>
</evidence>
<dbReference type="eggNOG" id="COG1286">
    <property type="taxonomic scope" value="Bacteria"/>
</dbReference>
<evidence type="ECO:0000256" key="1">
    <source>
        <dbReference type="ARBA" id="ARBA00004141"/>
    </source>
</evidence>
<dbReference type="RefSeq" id="WP_015244736.1">
    <property type="nucleotide sequence ID" value="NC_019892.1"/>
</dbReference>
<reference evidence="7 8" key="1">
    <citation type="submission" date="2012-02" db="EMBL/GenBank/DDBJ databases">
        <title>Complete sequence of chromosome of Singulisphaera acidiphila DSM 18658.</title>
        <authorList>
            <consortium name="US DOE Joint Genome Institute (JGI-PGF)"/>
            <person name="Lucas S."/>
            <person name="Copeland A."/>
            <person name="Lapidus A."/>
            <person name="Glavina del Rio T."/>
            <person name="Dalin E."/>
            <person name="Tice H."/>
            <person name="Bruce D."/>
            <person name="Goodwin L."/>
            <person name="Pitluck S."/>
            <person name="Peters L."/>
            <person name="Ovchinnikova G."/>
            <person name="Chertkov O."/>
            <person name="Kyrpides N."/>
            <person name="Mavromatis K."/>
            <person name="Ivanova N."/>
            <person name="Brettin T."/>
            <person name="Detter J.C."/>
            <person name="Han C."/>
            <person name="Larimer F."/>
            <person name="Land M."/>
            <person name="Hauser L."/>
            <person name="Markowitz V."/>
            <person name="Cheng J.-F."/>
            <person name="Hugenholtz P."/>
            <person name="Woyke T."/>
            <person name="Wu D."/>
            <person name="Tindall B."/>
            <person name="Pomrenke H."/>
            <person name="Brambilla E."/>
            <person name="Klenk H.-P."/>
            <person name="Eisen J.A."/>
        </authorList>
    </citation>
    <scope>NUCLEOTIDE SEQUENCE [LARGE SCALE GENOMIC DNA]</scope>
    <source>
        <strain evidence="8">ATCC BAA-1392 / DSM 18658 / VKM B-2454 / MOB10</strain>
    </source>
</reference>